<evidence type="ECO:0000256" key="1">
    <source>
        <dbReference type="ARBA" id="ARBA00007118"/>
    </source>
</evidence>
<dbReference type="EMBL" id="JACHFH010000027">
    <property type="protein sequence ID" value="MBB5336906.1"/>
    <property type="molecule type" value="Genomic_DNA"/>
</dbReference>
<dbReference type="Gene3D" id="3.40.109.10">
    <property type="entry name" value="NADH Oxidase"/>
    <property type="match status" value="1"/>
</dbReference>
<dbReference type="Pfam" id="PF00881">
    <property type="entry name" value="Nitroreductase"/>
    <property type="match status" value="1"/>
</dbReference>
<dbReference type="InterPro" id="IPR000415">
    <property type="entry name" value="Nitroreductase-like"/>
</dbReference>
<keyword evidence="5" id="KW-1185">Reference proteome</keyword>
<reference evidence="4 5" key="1">
    <citation type="submission" date="2020-08" db="EMBL/GenBank/DDBJ databases">
        <title>Genomic Encyclopedia of Type Strains, Phase IV (KMG-IV): sequencing the most valuable type-strain genomes for metagenomic binning, comparative biology and taxonomic classification.</title>
        <authorList>
            <person name="Goeker M."/>
        </authorList>
    </citation>
    <scope>NUCLEOTIDE SEQUENCE [LARGE SCALE GENOMIC DNA]</scope>
    <source>
        <strain evidence="4 5">DSM 24661</strain>
    </source>
</reference>
<comment type="similarity">
    <text evidence="1">Belongs to the nitroreductase family.</text>
</comment>
<dbReference type="AlphaFoldDB" id="A0A840UIH0"/>
<dbReference type="Gene3D" id="2.20.180.10">
    <property type="entry name" value="putative fmn-dependent nitroreductase like domains"/>
    <property type="match status" value="1"/>
</dbReference>
<name>A0A840UIH0_9FIRM</name>
<dbReference type="SUPFAM" id="SSF55469">
    <property type="entry name" value="FMN-dependent nitroreductase-like"/>
    <property type="match status" value="1"/>
</dbReference>
<dbReference type="Proteomes" id="UP000559117">
    <property type="component" value="Unassembled WGS sequence"/>
</dbReference>
<protein>
    <submittedName>
        <fullName evidence="4">Nitroreductase</fullName>
    </submittedName>
</protein>
<organism evidence="4 5">
    <name type="scientific">Pectinatus brassicae</name>
    <dbReference type="NCBI Taxonomy" id="862415"/>
    <lineage>
        <taxon>Bacteria</taxon>
        <taxon>Bacillati</taxon>
        <taxon>Bacillota</taxon>
        <taxon>Negativicutes</taxon>
        <taxon>Selenomonadales</taxon>
        <taxon>Selenomonadaceae</taxon>
        <taxon>Pectinatus</taxon>
    </lineage>
</organism>
<feature type="domain" description="Nitroreductase" evidence="3">
    <location>
        <begin position="98"/>
        <end position="150"/>
    </location>
</feature>
<dbReference type="InterPro" id="IPR023312">
    <property type="entry name" value="Put_nitroreductase_C_bac"/>
</dbReference>
<accession>A0A840UIH0</accession>
<evidence type="ECO:0000313" key="5">
    <source>
        <dbReference type="Proteomes" id="UP000559117"/>
    </source>
</evidence>
<dbReference type="CDD" id="cd02062">
    <property type="entry name" value="Nitro_FMN_reductase"/>
    <property type="match status" value="1"/>
</dbReference>
<gene>
    <name evidence="4" type="ORF">HNR32_002061</name>
</gene>
<keyword evidence="2" id="KW-0560">Oxidoreductase</keyword>
<evidence type="ECO:0000259" key="3">
    <source>
        <dbReference type="Pfam" id="PF00881"/>
    </source>
</evidence>
<dbReference type="RefSeq" id="WP_183862271.1">
    <property type="nucleotide sequence ID" value="NZ_JACHFH010000027.1"/>
</dbReference>
<evidence type="ECO:0000256" key="2">
    <source>
        <dbReference type="ARBA" id="ARBA00023002"/>
    </source>
</evidence>
<proteinExistence type="inferred from homology"/>
<dbReference type="GO" id="GO:0016491">
    <property type="term" value="F:oxidoreductase activity"/>
    <property type="evidence" value="ECO:0007669"/>
    <property type="project" value="UniProtKB-KW"/>
</dbReference>
<dbReference type="PANTHER" id="PTHR43673:SF10">
    <property type="entry name" value="NADH DEHYDROGENASE_NAD(P)H NITROREDUCTASE XCC3605-RELATED"/>
    <property type="match status" value="1"/>
</dbReference>
<dbReference type="InterPro" id="IPR029479">
    <property type="entry name" value="Nitroreductase"/>
</dbReference>
<dbReference type="PANTHER" id="PTHR43673">
    <property type="entry name" value="NAD(P)H NITROREDUCTASE YDGI-RELATED"/>
    <property type="match status" value="1"/>
</dbReference>
<evidence type="ECO:0000313" key="4">
    <source>
        <dbReference type="EMBL" id="MBB5336906.1"/>
    </source>
</evidence>
<sequence>MLKDLVKKNRSYRRFYQEKKVLIETLRELVDLARLSACGANKQNLRFILANESEKYKAIDENVFWAGYYTDWAGPIEGEKPSAYIVIVKDITNGKGTPQDEGIAAQSILLGAVEKSMGGCMIANINRKNLQKELQLNEKYEITLVVAVGYPKETVIIDEISIDGDIKYWRDENDAHHVPKRKLADLIL</sequence>
<comment type="caution">
    <text evidence="4">The sequence shown here is derived from an EMBL/GenBank/DDBJ whole genome shotgun (WGS) entry which is preliminary data.</text>
</comment>